<sequence>MDYNGNWYHESTLKETYKDGRPNPLFNENATKDTYI</sequence>
<dbReference type="AlphaFoldDB" id="A0A1E3KWM4"/>
<dbReference type="STRING" id="1886670.PTI45_04729"/>
<keyword evidence="2" id="KW-1185">Reference proteome</keyword>
<dbReference type="EMBL" id="MDER01000108">
    <property type="protein sequence ID" value="ODP25939.1"/>
    <property type="molecule type" value="Genomic_DNA"/>
</dbReference>
<evidence type="ECO:0000313" key="1">
    <source>
        <dbReference type="EMBL" id="ODP25939.1"/>
    </source>
</evidence>
<evidence type="ECO:0000313" key="2">
    <source>
        <dbReference type="Proteomes" id="UP000094578"/>
    </source>
</evidence>
<reference evidence="1 2" key="1">
    <citation type="submission" date="2016-08" db="EMBL/GenBank/DDBJ databases">
        <title>Genome sequencing of Paenibacillus sp. TI45-13ar, isolated from Korean traditional nuruk.</title>
        <authorList>
            <person name="Kim S.-J."/>
        </authorList>
    </citation>
    <scope>NUCLEOTIDE SEQUENCE [LARGE SCALE GENOMIC DNA]</scope>
    <source>
        <strain evidence="1 2">TI45-13ar</strain>
    </source>
</reference>
<gene>
    <name evidence="1" type="ORF">PTI45_04729</name>
</gene>
<organism evidence="1 2">
    <name type="scientific">Paenibacillus nuruki</name>
    <dbReference type="NCBI Taxonomy" id="1886670"/>
    <lineage>
        <taxon>Bacteria</taxon>
        <taxon>Bacillati</taxon>
        <taxon>Bacillota</taxon>
        <taxon>Bacilli</taxon>
        <taxon>Bacillales</taxon>
        <taxon>Paenibacillaceae</taxon>
        <taxon>Paenibacillus</taxon>
    </lineage>
</organism>
<dbReference type="Proteomes" id="UP000094578">
    <property type="component" value="Unassembled WGS sequence"/>
</dbReference>
<proteinExistence type="predicted"/>
<comment type="caution">
    <text evidence="1">The sequence shown here is derived from an EMBL/GenBank/DDBJ whole genome shotgun (WGS) entry which is preliminary data.</text>
</comment>
<name>A0A1E3KWM4_9BACL</name>
<accession>A0A1E3KWM4</accession>
<protein>
    <submittedName>
        <fullName evidence="1">Uncharacterized protein</fullName>
    </submittedName>
</protein>